<dbReference type="EMBL" id="SRLO01003640">
    <property type="protein sequence ID" value="TNN31256.1"/>
    <property type="molecule type" value="Genomic_DNA"/>
</dbReference>
<dbReference type="AlphaFoldDB" id="A0A4Z2EQS2"/>
<evidence type="ECO:0000256" key="2">
    <source>
        <dbReference type="SAM" id="Phobius"/>
    </source>
</evidence>
<keyword evidence="4" id="KW-1185">Reference proteome</keyword>
<protein>
    <submittedName>
        <fullName evidence="3">Uncharacterized protein</fullName>
    </submittedName>
</protein>
<feature type="compositionally biased region" description="Low complexity" evidence="1">
    <location>
        <begin position="76"/>
        <end position="86"/>
    </location>
</feature>
<keyword evidence="2" id="KW-0472">Membrane</keyword>
<proteinExistence type="predicted"/>
<gene>
    <name evidence="3" type="ORF">EYF80_058593</name>
</gene>
<keyword evidence="2" id="KW-0812">Transmembrane</keyword>
<evidence type="ECO:0000256" key="1">
    <source>
        <dbReference type="SAM" id="MobiDB-lite"/>
    </source>
</evidence>
<organism evidence="3 4">
    <name type="scientific">Liparis tanakae</name>
    <name type="common">Tanaka's snailfish</name>
    <dbReference type="NCBI Taxonomy" id="230148"/>
    <lineage>
        <taxon>Eukaryota</taxon>
        <taxon>Metazoa</taxon>
        <taxon>Chordata</taxon>
        <taxon>Craniata</taxon>
        <taxon>Vertebrata</taxon>
        <taxon>Euteleostomi</taxon>
        <taxon>Actinopterygii</taxon>
        <taxon>Neopterygii</taxon>
        <taxon>Teleostei</taxon>
        <taxon>Neoteleostei</taxon>
        <taxon>Acanthomorphata</taxon>
        <taxon>Eupercaria</taxon>
        <taxon>Perciformes</taxon>
        <taxon>Cottioidei</taxon>
        <taxon>Cottales</taxon>
        <taxon>Liparidae</taxon>
        <taxon>Liparis</taxon>
    </lineage>
</organism>
<reference evidence="3 4" key="1">
    <citation type="submission" date="2019-03" db="EMBL/GenBank/DDBJ databases">
        <title>First draft genome of Liparis tanakae, snailfish: a comprehensive survey of snailfish specific genes.</title>
        <authorList>
            <person name="Kim W."/>
            <person name="Song I."/>
            <person name="Jeong J.-H."/>
            <person name="Kim D."/>
            <person name="Kim S."/>
            <person name="Ryu S."/>
            <person name="Song J.Y."/>
            <person name="Lee S.K."/>
        </authorList>
    </citation>
    <scope>NUCLEOTIDE SEQUENCE [LARGE SCALE GENOMIC DNA]</scope>
    <source>
        <tissue evidence="3">Muscle</tissue>
    </source>
</reference>
<accession>A0A4Z2EQS2</accession>
<dbReference type="Proteomes" id="UP000314294">
    <property type="component" value="Unassembled WGS sequence"/>
</dbReference>
<keyword evidence="2" id="KW-1133">Transmembrane helix</keyword>
<evidence type="ECO:0000313" key="4">
    <source>
        <dbReference type="Proteomes" id="UP000314294"/>
    </source>
</evidence>
<name>A0A4Z2EQS2_9TELE</name>
<feature type="transmembrane region" description="Helical" evidence="2">
    <location>
        <begin position="33"/>
        <end position="57"/>
    </location>
</feature>
<feature type="region of interest" description="Disordered" evidence="1">
    <location>
        <begin position="76"/>
        <end position="109"/>
    </location>
</feature>
<evidence type="ECO:0000313" key="3">
    <source>
        <dbReference type="EMBL" id="TNN31256.1"/>
    </source>
</evidence>
<sequence length="128" mass="14312">MGLLGEFQYVDGGLKKLPGDTGMGAAWPPMKFILGWWLCLYGLGLAARFLAVLTASVRRQQHTVRRVWGVKRLKRPQCPQCPQRPQRPQRSRRPLSRRQSRQCKGLIGGGHLGQEVLTWVGEPAAEGP</sequence>
<feature type="compositionally biased region" description="Basic residues" evidence="1">
    <location>
        <begin position="87"/>
        <end position="101"/>
    </location>
</feature>
<comment type="caution">
    <text evidence="3">The sequence shown here is derived from an EMBL/GenBank/DDBJ whole genome shotgun (WGS) entry which is preliminary data.</text>
</comment>